<feature type="binding site" evidence="11">
    <location>
        <position position="91"/>
    </location>
    <ligand>
        <name>CTP</name>
        <dbReference type="ChEBI" id="CHEBI:37563"/>
    </ligand>
</feature>
<evidence type="ECO:0000256" key="12">
    <source>
        <dbReference type="SAM" id="MobiDB-lite"/>
    </source>
</evidence>
<dbReference type="Gene3D" id="3.30.460.10">
    <property type="entry name" value="Beta Polymerase, domain 2"/>
    <property type="match status" value="1"/>
</dbReference>
<feature type="region of interest" description="Disordered" evidence="12">
    <location>
        <begin position="246"/>
        <end position="270"/>
    </location>
</feature>
<feature type="binding site" evidence="11">
    <location>
        <position position="21"/>
    </location>
    <ligand>
        <name>Mg(2+)</name>
        <dbReference type="ChEBI" id="CHEBI:18420"/>
    </ligand>
</feature>
<keyword evidence="11" id="KW-0511">Multifunctional enzyme</keyword>
<dbReference type="GO" id="GO:0005524">
    <property type="term" value="F:ATP binding"/>
    <property type="evidence" value="ECO:0007669"/>
    <property type="project" value="UniProtKB-UniRule"/>
</dbReference>
<keyword evidence="4 11" id="KW-0548">Nucleotidyltransferase</keyword>
<dbReference type="Pfam" id="PF12627">
    <property type="entry name" value="PolyA_pol_RNAbd"/>
    <property type="match status" value="1"/>
</dbReference>
<dbReference type="EC" id="3.1.3.-" evidence="11"/>
<dbReference type="AlphaFoldDB" id="A0AAU7FDE4"/>
<feature type="binding site" evidence="11">
    <location>
        <position position="23"/>
    </location>
    <ligand>
        <name>Mg(2+)</name>
        <dbReference type="ChEBI" id="CHEBI:18420"/>
    </ligand>
</feature>
<evidence type="ECO:0000256" key="3">
    <source>
        <dbReference type="ARBA" id="ARBA00022694"/>
    </source>
</evidence>
<comment type="similarity">
    <text evidence="11">Belongs to the tRNA nucleotidyltransferase/poly(A) polymerase family. Bacterial CCA-adding enzyme type 1 subfamily.</text>
</comment>
<evidence type="ECO:0000256" key="8">
    <source>
        <dbReference type="ARBA" id="ARBA00022840"/>
    </source>
</evidence>
<comment type="catalytic activity">
    <reaction evidence="11">
        <text>a tRNA with a 3' CCA end + 2 CTP + ATP = a tRNA with a 3' CCACCA end + 3 diphosphate</text>
        <dbReference type="Rhea" id="RHEA:76235"/>
        <dbReference type="Rhea" id="RHEA-COMP:10468"/>
        <dbReference type="Rhea" id="RHEA-COMP:18655"/>
        <dbReference type="ChEBI" id="CHEBI:30616"/>
        <dbReference type="ChEBI" id="CHEBI:33019"/>
        <dbReference type="ChEBI" id="CHEBI:37563"/>
        <dbReference type="ChEBI" id="CHEBI:83071"/>
        <dbReference type="ChEBI" id="CHEBI:195187"/>
    </reaction>
</comment>
<dbReference type="Pfam" id="PF01966">
    <property type="entry name" value="HD"/>
    <property type="match status" value="1"/>
</dbReference>
<keyword evidence="6 11" id="KW-0547">Nucleotide-binding</keyword>
<dbReference type="PIRSF" id="PIRSF000813">
    <property type="entry name" value="CCA_bact"/>
    <property type="match status" value="1"/>
</dbReference>
<dbReference type="InterPro" id="IPR032828">
    <property type="entry name" value="PolyA_RNA-bd"/>
</dbReference>
<dbReference type="InterPro" id="IPR043519">
    <property type="entry name" value="NT_sf"/>
</dbReference>
<evidence type="ECO:0000256" key="11">
    <source>
        <dbReference type="HAMAP-Rule" id="MF_01261"/>
    </source>
</evidence>
<dbReference type="GO" id="GO:0042245">
    <property type="term" value="P:RNA repair"/>
    <property type="evidence" value="ECO:0007669"/>
    <property type="project" value="UniProtKB-KW"/>
</dbReference>
<reference evidence="14" key="1">
    <citation type="submission" date="2024-05" db="EMBL/GenBank/DDBJ databases">
        <authorList>
            <person name="Yang L."/>
            <person name="Pan L."/>
        </authorList>
    </citation>
    <scope>NUCLEOTIDE SEQUENCE</scope>
    <source>
        <strain evidence="14">FCG-7</strain>
    </source>
</reference>
<dbReference type="PANTHER" id="PTHR47545">
    <property type="entry name" value="MULTIFUNCTIONAL CCA PROTEIN"/>
    <property type="match status" value="1"/>
</dbReference>
<feature type="compositionally biased region" description="Polar residues" evidence="12">
    <location>
        <begin position="260"/>
        <end position="270"/>
    </location>
</feature>
<dbReference type="HAMAP" id="MF_01262">
    <property type="entry name" value="CCA_bact_type2"/>
    <property type="match status" value="1"/>
</dbReference>
<dbReference type="GO" id="GO:0000287">
    <property type="term" value="F:magnesium ion binding"/>
    <property type="evidence" value="ECO:0007669"/>
    <property type="project" value="UniProtKB-UniRule"/>
</dbReference>
<proteinExistence type="inferred from homology"/>
<keyword evidence="7 11" id="KW-0692">RNA repair</keyword>
<name>A0AAU7FDE4_9NEIS</name>
<feature type="binding site" evidence="11">
    <location>
        <position position="8"/>
    </location>
    <ligand>
        <name>ATP</name>
        <dbReference type="ChEBI" id="CHEBI:30616"/>
    </ligand>
</feature>
<gene>
    <name evidence="11" type="primary">cca</name>
    <name evidence="14" type="ORF">ABHF33_05180</name>
</gene>
<accession>A0AAU7FDE4</accession>
<protein>
    <recommendedName>
        <fullName evidence="11">Multifunctional CCA protein</fullName>
    </recommendedName>
    <domain>
        <recommendedName>
            <fullName evidence="11">CCA-adding enzyme</fullName>
            <ecNumber evidence="11">2.7.7.72</ecNumber>
        </recommendedName>
        <alternativeName>
            <fullName evidence="11">CCA tRNA nucleotidyltransferase</fullName>
        </alternativeName>
        <alternativeName>
            <fullName evidence="11">tRNA CCA-pyrophosphorylase</fullName>
        </alternativeName>
        <alternativeName>
            <fullName evidence="11">tRNA adenylyl-/cytidylyl-transferase</fullName>
        </alternativeName>
        <alternativeName>
            <fullName evidence="11">tRNA nucleotidyltransferase</fullName>
        </alternativeName>
        <alternativeName>
            <fullName evidence="11">tRNA-NT</fullName>
        </alternativeName>
    </domain>
    <domain>
        <recommendedName>
            <fullName evidence="11">2'-nucleotidase</fullName>
            <ecNumber evidence="11">3.1.3.-</ecNumber>
        </recommendedName>
    </domain>
    <domain>
        <recommendedName>
            <fullName evidence="11">2',3'-cyclic phosphodiesterase</fullName>
            <ecNumber evidence="11">3.1.4.-</ecNumber>
        </recommendedName>
    </domain>
    <domain>
        <recommendedName>
            <fullName evidence="11">Phosphatase</fullName>
        </recommendedName>
    </domain>
</protein>
<keyword evidence="10 11" id="KW-0694">RNA-binding</keyword>
<keyword evidence="3 11" id="KW-0819">tRNA processing</keyword>
<evidence type="ECO:0000256" key="1">
    <source>
        <dbReference type="ARBA" id="ARBA00022596"/>
    </source>
</evidence>
<organism evidence="14">
    <name type="scientific">Chitinibacter mangrovi</name>
    <dbReference type="NCBI Taxonomy" id="3153927"/>
    <lineage>
        <taxon>Bacteria</taxon>
        <taxon>Pseudomonadati</taxon>
        <taxon>Pseudomonadota</taxon>
        <taxon>Betaproteobacteria</taxon>
        <taxon>Neisseriales</taxon>
        <taxon>Chitinibacteraceae</taxon>
        <taxon>Chitinibacter</taxon>
    </lineage>
</organism>
<comment type="cofactor">
    <cofactor evidence="11">
        <name>Ni(2+)</name>
        <dbReference type="ChEBI" id="CHEBI:49786"/>
    </cofactor>
    <text evidence="11">Nickel for phosphatase activity.</text>
</comment>
<comment type="cofactor">
    <cofactor evidence="11">
        <name>Mg(2+)</name>
        <dbReference type="ChEBI" id="CHEBI:18420"/>
    </cofactor>
    <text evidence="11">Magnesium is required for nucleotidyltransferase activity.</text>
</comment>
<feature type="binding site" evidence="11">
    <location>
        <position position="140"/>
    </location>
    <ligand>
        <name>CTP</name>
        <dbReference type="ChEBI" id="CHEBI:37563"/>
    </ligand>
</feature>
<comment type="function">
    <text evidence="11">Catalyzes the addition and repair of the essential 3'-terminal CCA sequence in tRNAs without using a nucleic acid template. Adds these three nucleotides in the order of C, C, and A to the tRNA nucleotide-73, using CTP and ATP as substrates and producing inorganic pyrophosphate. tRNA 3'-terminal CCA addition is required both for tRNA processing and repair. Also involved in tRNA surveillance by mediating tandem CCA addition to generate a CCACCA at the 3' terminus of unstable tRNAs. While stable tRNAs receive only 3'-terminal CCA, unstable tRNAs are marked with CCACCA and rapidly degraded.</text>
</comment>
<dbReference type="HAMAP" id="MF_01261">
    <property type="entry name" value="CCA_bact_type1"/>
    <property type="match status" value="1"/>
</dbReference>
<dbReference type="GO" id="GO:0004112">
    <property type="term" value="F:cyclic-nucleotide phosphodiesterase activity"/>
    <property type="evidence" value="ECO:0007669"/>
    <property type="project" value="UniProtKB-UniRule"/>
</dbReference>
<feature type="binding site" evidence="11">
    <location>
        <position position="8"/>
    </location>
    <ligand>
        <name>CTP</name>
        <dbReference type="ChEBI" id="CHEBI:37563"/>
    </ligand>
</feature>
<dbReference type="InterPro" id="IPR050124">
    <property type="entry name" value="tRNA_CCA-adding_enzyme"/>
</dbReference>
<feature type="binding site" evidence="11">
    <location>
        <position position="137"/>
    </location>
    <ligand>
        <name>CTP</name>
        <dbReference type="ChEBI" id="CHEBI:37563"/>
    </ligand>
</feature>
<dbReference type="GO" id="GO:0000049">
    <property type="term" value="F:tRNA binding"/>
    <property type="evidence" value="ECO:0007669"/>
    <property type="project" value="UniProtKB-UniRule"/>
</dbReference>
<comment type="subunit">
    <text evidence="11">Monomer. Can also form homodimers and oligomers.</text>
</comment>
<keyword evidence="1 11" id="KW-0533">Nickel</keyword>
<dbReference type="SUPFAM" id="SSF81891">
    <property type="entry name" value="Poly A polymerase C-terminal region-like"/>
    <property type="match status" value="1"/>
</dbReference>
<evidence type="ECO:0000256" key="10">
    <source>
        <dbReference type="ARBA" id="ARBA00022884"/>
    </source>
</evidence>
<dbReference type="CDD" id="cd05398">
    <property type="entry name" value="NT_ClassII-CCAase"/>
    <property type="match status" value="1"/>
</dbReference>
<evidence type="ECO:0000256" key="6">
    <source>
        <dbReference type="ARBA" id="ARBA00022741"/>
    </source>
</evidence>
<dbReference type="EMBL" id="CP157355">
    <property type="protein sequence ID" value="XBM01676.1"/>
    <property type="molecule type" value="Genomic_DNA"/>
</dbReference>
<dbReference type="GO" id="GO:0004810">
    <property type="term" value="F:CCA tRNA nucleotidyltransferase activity"/>
    <property type="evidence" value="ECO:0007669"/>
    <property type="project" value="UniProtKB-UniRule"/>
</dbReference>
<dbReference type="KEGG" id="cmav:ABHF33_05180"/>
<keyword evidence="9 11" id="KW-0460">Magnesium</keyword>
<dbReference type="EC" id="2.7.7.72" evidence="11"/>
<feature type="binding site" evidence="11">
    <location>
        <position position="91"/>
    </location>
    <ligand>
        <name>ATP</name>
        <dbReference type="ChEBI" id="CHEBI:30616"/>
    </ligand>
</feature>
<dbReference type="EC" id="3.1.4.-" evidence="11"/>
<keyword evidence="11 14" id="KW-0378">Hydrolase</keyword>
<evidence type="ECO:0000256" key="5">
    <source>
        <dbReference type="ARBA" id="ARBA00022723"/>
    </source>
</evidence>
<dbReference type="PANTHER" id="PTHR47545:SF1">
    <property type="entry name" value="MULTIFUNCTIONAL CCA PROTEIN"/>
    <property type="match status" value="1"/>
</dbReference>
<dbReference type="GO" id="GO:0001680">
    <property type="term" value="P:tRNA 3'-terminal CCA addition"/>
    <property type="evidence" value="ECO:0007669"/>
    <property type="project" value="UniProtKB-UniRule"/>
</dbReference>
<dbReference type="InterPro" id="IPR006674">
    <property type="entry name" value="HD_domain"/>
</dbReference>
<feature type="domain" description="HD" evidence="13">
    <location>
        <begin position="225"/>
        <end position="362"/>
    </location>
</feature>
<dbReference type="RefSeq" id="WP_348945952.1">
    <property type="nucleotide sequence ID" value="NZ_CP157355.1"/>
</dbReference>
<dbReference type="PROSITE" id="PS51831">
    <property type="entry name" value="HD"/>
    <property type="match status" value="1"/>
</dbReference>
<dbReference type="FunFam" id="3.30.460.10:FF:000016">
    <property type="entry name" value="Multifunctional CCA protein"/>
    <property type="match status" value="1"/>
</dbReference>
<comment type="catalytic activity">
    <reaction evidence="11">
        <text>a tRNA precursor + 2 CTP + ATP = a tRNA with a 3' CCA end + 3 diphosphate</text>
        <dbReference type="Rhea" id="RHEA:14433"/>
        <dbReference type="Rhea" id="RHEA-COMP:10465"/>
        <dbReference type="Rhea" id="RHEA-COMP:10468"/>
        <dbReference type="ChEBI" id="CHEBI:30616"/>
        <dbReference type="ChEBI" id="CHEBI:33019"/>
        <dbReference type="ChEBI" id="CHEBI:37563"/>
        <dbReference type="ChEBI" id="CHEBI:74896"/>
        <dbReference type="ChEBI" id="CHEBI:83071"/>
        <dbReference type="EC" id="2.7.7.72"/>
    </reaction>
</comment>
<keyword evidence="8 11" id="KW-0067">ATP-binding</keyword>
<evidence type="ECO:0000256" key="2">
    <source>
        <dbReference type="ARBA" id="ARBA00022679"/>
    </source>
</evidence>
<keyword evidence="5 11" id="KW-0479">Metal-binding</keyword>
<dbReference type="InterPro" id="IPR012006">
    <property type="entry name" value="CCA_bact"/>
</dbReference>
<dbReference type="InterPro" id="IPR002646">
    <property type="entry name" value="PolA_pol_head_dom"/>
</dbReference>
<evidence type="ECO:0000256" key="4">
    <source>
        <dbReference type="ARBA" id="ARBA00022695"/>
    </source>
</evidence>
<sequence>MQIYRVGGAVRDRLLGLPVKDIDWVVVGATPEQMLELGYQAVGKDFPVFLHPDTRQEYALARTERKSGHGYTGFTVHASPEVTLEEDLLRRDLTINAIAEDANGNLIDPFNGQADLKAKILRHVSPAFAEDPVRILRLARFAARFGFSTAPETMALMRQMVADGEADHLVPERVWQELAKGLMADKPSLMFAVLRECGALARIAPEIDALWGVPQRADYHPEVDTGLHTMLVLDYAAAQRRHLGTDPTAAQGARLGSDSPAAQDSQLGQDSSAAQSWPLATRFAALCHDLGKALTPADILPRHIQHESRGVPQVEALCQRLRVPSDCRDLAVMTCREHTLVHTAEQLRAETVLKLFIRCDAFRRPERFNQMLDACLADARGRYQFEDCDYPQPDYLRRLLAAANAVNAGEIAQQCSDKKQIPQAVEAARIAAIKAAILIEA</sequence>
<feature type="binding site" evidence="11">
    <location>
        <position position="140"/>
    </location>
    <ligand>
        <name>ATP</name>
        <dbReference type="ChEBI" id="CHEBI:30616"/>
    </ligand>
</feature>
<comment type="miscellaneous">
    <text evidence="11">A single active site specifically recognizes both ATP and CTP and is responsible for their addition.</text>
</comment>
<feature type="binding site" evidence="11">
    <location>
        <position position="137"/>
    </location>
    <ligand>
        <name>ATP</name>
        <dbReference type="ChEBI" id="CHEBI:30616"/>
    </ligand>
</feature>
<dbReference type="Gene3D" id="1.10.3090.10">
    <property type="entry name" value="cca-adding enzyme, domain 2"/>
    <property type="match status" value="1"/>
</dbReference>
<dbReference type="Pfam" id="PF01743">
    <property type="entry name" value="PolyA_pol"/>
    <property type="match status" value="1"/>
</dbReference>
<comment type="domain">
    <text evidence="11">Comprises two domains: an N-terminal domain containing the nucleotidyltransferase activity and a C-terminal HD domain associated with both phosphodiesterase and phosphatase activities.</text>
</comment>
<feature type="binding site" evidence="11">
    <location>
        <position position="11"/>
    </location>
    <ligand>
        <name>ATP</name>
        <dbReference type="ChEBI" id="CHEBI:30616"/>
    </ligand>
</feature>
<evidence type="ECO:0000259" key="13">
    <source>
        <dbReference type="PROSITE" id="PS51831"/>
    </source>
</evidence>
<evidence type="ECO:0000256" key="9">
    <source>
        <dbReference type="ARBA" id="ARBA00022842"/>
    </source>
</evidence>
<dbReference type="SUPFAM" id="SSF81301">
    <property type="entry name" value="Nucleotidyltransferase"/>
    <property type="match status" value="1"/>
</dbReference>
<dbReference type="GO" id="GO:0016791">
    <property type="term" value="F:phosphatase activity"/>
    <property type="evidence" value="ECO:0007669"/>
    <property type="project" value="UniProtKB-UniRule"/>
</dbReference>
<keyword evidence="2 11" id="KW-0808">Transferase</keyword>
<feature type="binding site" evidence="11">
    <location>
        <position position="11"/>
    </location>
    <ligand>
        <name>CTP</name>
        <dbReference type="ChEBI" id="CHEBI:37563"/>
    </ligand>
</feature>
<evidence type="ECO:0000313" key="14">
    <source>
        <dbReference type="EMBL" id="XBM01676.1"/>
    </source>
</evidence>
<evidence type="ECO:0000256" key="7">
    <source>
        <dbReference type="ARBA" id="ARBA00022800"/>
    </source>
</evidence>